<dbReference type="Gene3D" id="2.40.170.20">
    <property type="entry name" value="TonB-dependent receptor, beta-barrel domain"/>
    <property type="match status" value="1"/>
</dbReference>
<evidence type="ECO:0000313" key="16">
    <source>
        <dbReference type="EMBL" id="MEJ8566292.1"/>
    </source>
</evidence>
<evidence type="ECO:0000256" key="8">
    <source>
        <dbReference type="ARBA" id="ARBA00023077"/>
    </source>
</evidence>
<keyword evidence="10 11" id="KW-0998">Cell outer membrane</keyword>
<keyword evidence="3 11" id="KW-1134">Transmembrane beta strand</keyword>
<evidence type="ECO:0000256" key="2">
    <source>
        <dbReference type="ARBA" id="ARBA00022448"/>
    </source>
</evidence>
<comment type="similarity">
    <text evidence="11 12">Belongs to the TonB-dependent receptor family.</text>
</comment>
<dbReference type="InterPro" id="IPR012910">
    <property type="entry name" value="Plug_dom"/>
</dbReference>
<evidence type="ECO:0000259" key="15">
    <source>
        <dbReference type="Pfam" id="PF07715"/>
    </source>
</evidence>
<evidence type="ECO:0000256" key="7">
    <source>
        <dbReference type="ARBA" id="ARBA00023065"/>
    </source>
</evidence>
<dbReference type="PROSITE" id="PS52016">
    <property type="entry name" value="TONB_DEPENDENT_REC_3"/>
    <property type="match status" value="1"/>
</dbReference>
<keyword evidence="6" id="KW-0408">Iron</keyword>
<name>A0AAW9R4W3_9GAMM</name>
<keyword evidence="9 11" id="KW-0472">Membrane</keyword>
<evidence type="ECO:0000256" key="12">
    <source>
        <dbReference type="RuleBase" id="RU003357"/>
    </source>
</evidence>
<keyword evidence="2 11" id="KW-0813">Transport</keyword>
<reference evidence="16 17" key="1">
    <citation type="submission" date="2024-02" db="EMBL/GenBank/DDBJ databases">
        <title>A novel Wenzhouxiangellaceae bacterium, isolated from coastal sediments.</title>
        <authorList>
            <person name="Du Z.-J."/>
            <person name="Ye Y.-Q."/>
            <person name="Zhang X.-Y."/>
        </authorList>
    </citation>
    <scope>NUCLEOTIDE SEQUENCE [LARGE SCALE GENOMIC DNA]</scope>
    <source>
        <strain evidence="16 17">CH-27</strain>
    </source>
</reference>
<evidence type="ECO:0000256" key="6">
    <source>
        <dbReference type="ARBA" id="ARBA00023004"/>
    </source>
</evidence>
<evidence type="ECO:0000256" key="11">
    <source>
        <dbReference type="PROSITE-ProRule" id="PRU01360"/>
    </source>
</evidence>
<dbReference type="RefSeq" id="WP_354693615.1">
    <property type="nucleotide sequence ID" value="NZ_JAZHOG010000001.1"/>
</dbReference>
<dbReference type="InterPro" id="IPR036942">
    <property type="entry name" value="Beta-barrel_TonB_sf"/>
</dbReference>
<comment type="caution">
    <text evidence="16">The sequence shown here is derived from an EMBL/GenBank/DDBJ whole genome shotgun (WGS) entry which is preliminary data.</text>
</comment>
<dbReference type="CDD" id="cd01347">
    <property type="entry name" value="ligand_gated_channel"/>
    <property type="match status" value="1"/>
</dbReference>
<evidence type="ECO:0000256" key="3">
    <source>
        <dbReference type="ARBA" id="ARBA00022452"/>
    </source>
</evidence>
<sequence length="747" mass="81338">MLQRAIALGLMAAVMTPAVEAADGALEEVIVTAQKREQNLQDISLSVSVLSETQLRNLRVETPADIANFTPGLFATTGNSGDPIFAIRGIGMNNGESNQNPAVTPYIDEVALPSNAMLGFQLFDLERVEVLKGPQGTLYGRNVTGGAINFITRKASQEFDAYARMNYGRYDLVEIEGAVGGAVTDNLALRVAGKSTTRDGWQTLILGPDVGEGVDSDNGAIDRQALRASALWTPSDNFELLFVADVSNNDSEVLGYEHAGNVLQDGSGLCSYPATGIRNETECASFAIWRSSVGGDPVTGERELISDPDTGPREVFASFSFGNRDRVDSYGFNNTMTWDLGSVLLTSVTGYREFEREVGGDNGSPFIVSDTFRAQDIDLFTQELRLASNTGDSPLSWVLGAYYSEDEIFDDVLFNFRDHASFSGLFDSTFLQETRDIALFGQAEYQLDERWTLIGGLRYTDEEREFTYGGHVTGTGAPVPIPFFNDKVSVNETTGKVGVDFRPNDDLLLYASVSRGFKGPGFPATIAFSIPQLAPFESEKLTSYEFGLKSTLANNSLVFNAAAYYYDWEDMQATTAVTREGIRLIVLANAGDARVYGVEAEASWFPTEEFSVRAGMNLMDAEITSGEFDGDTPVQTPKFSSSLIASYQAANPVGSVLPFVEVDYSYRSKVELALANNPAEFQDGYGLLGLRAGVKSTDERWEFSAWVRNLTDELYKASSFGAGSTFLPGRIVYAEPRTYGVSLGFTF</sequence>
<dbReference type="GO" id="GO:0009279">
    <property type="term" value="C:cell outer membrane"/>
    <property type="evidence" value="ECO:0007669"/>
    <property type="project" value="UniProtKB-SubCell"/>
</dbReference>
<dbReference type="EMBL" id="JAZHOG010000001">
    <property type="protein sequence ID" value="MEJ8566292.1"/>
    <property type="molecule type" value="Genomic_DNA"/>
</dbReference>
<accession>A0AAW9R4W3</accession>
<evidence type="ECO:0000313" key="17">
    <source>
        <dbReference type="Proteomes" id="UP001359886"/>
    </source>
</evidence>
<evidence type="ECO:0000256" key="10">
    <source>
        <dbReference type="ARBA" id="ARBA00023237"/>
    </source>
</evidence>
<feature type="domain" description="TonB-dependent receptor-like beta-barrel" evidence="14">
    <location>
        <begin position="322"/>
        <end position="710"/>
    </location>
</feature>
<gene>
    <name evidence="16" type="ORF">V3330_01535</name>
</gene>
<dbReference type="AlphaFoldDB" id="A0AAW9R4W3"/>
<comment type="subcellular location">
    <subcellularLocation>
        <location evidence="1 11">Cell outer membrane</location>
        <topology evidence="1 11">Multi-pass membrane protein</topology>
    </subcellularLocation>
</comment>
<dbReference type="Proteomes" id="UP001359886">
    <property type="component" value="Unassembled WGS sequence"/>
</dbReference>
<evidence type="ECO:0000256" key="9">
    <source>
        <dbReference type="ARBA" id="ARBA00023136"/>
    </source>
</evidence>
<evidence type="ECO:0000256" key="13">
    <source>
        <dbReference type="SAM" id="SignalP"/>
    </source>
</evidence>
<evidence type="ECO:0000256" key="4">
    <source>
        <dbReference type="ARBA" id="ARBA00022496"/>
    </source>
</evidence>
<dbReference type="PANTHER" id="PTHR32552">
    <property type="entry name" value="FERRICHROME IRON RECEPTOR-RELATED"/>
    <property type="match status" value="1"/>
</dbReference>
<keyword evidence="17" id="KW-1185">Reference proteome</keyword>
<dbReference type="Pfam" id="PF07715">
    <property type="entry name" value="Plug"/>
    <property type="match status" value="1"/>
</dbReference>
<proteinExistence type="inferred from homology"/>
<dbReference type="SUPFAM" id="SSF56935">
    <property type="entry name" value="Porins"/>
    <property type="match status" value="1"/>
</dbReference>
<keyword evidence="8 12" id="KW-0798">TonB box</keyword>
<dbReference type="GO" id="GO:0006826">
    <property type="term" value="P:iron ion transport"/>
    <property type="evidence" value="ECO:0007669"/>
    <property type="project" value="UniProtKB-KW"/>
</dbReference>
<dbReference type="InterPro" id="IPR039426">
    <property type="entry name" value="TonB-dep_rcpt-like"/>
</dbReference>
<keyword evidence="7" id="KW-0406">Ion transport</keyword>
<feature type="signal peptide" evidence="13">
    <location>
        <begin position="1"/>
        <end position="21"/>
    </location>
</feature>
<dbReference type="InterPro" id="IPR000531">
    <property type="entry name" value="Beta-barrel_TonB"/>
</dbReference>
<evidence type="ECO:0000259" key="14">
    <source>
        <dbReference type="Pfam" id="PF00593"/>
    </source>
</evidence>
<keyword evidence="16" id="KW-0675">Receptor</keyword>
<feature type="domain" description="TonB-dependent receptor plug" evidence="15">
    <location>
        <begin position="40"/>
        <end position="147"/>
    </location>
</feature>
<protein>
    <submittedName>
        <fullName evidence="16">TonB-dependent receptor</fullName>
    </submittedName>
</protein>
<organism evidence="16 17">
    <name type="scientific">Elongatibacter sediminis</name>
    <dbReference type="NCBI Taxonomy" id="3119006"/>
    <lineage>
        <taxon>Bacteria</taxon>
        <taxon>Pseudomonadati</taxon>
        <taxon>Pseudomonadota</taxon>
        <taxon>Gammaproteobacteria</taxon>
        <taxon>Chromatiales</taxon>
        <taxon>Wenzhouxiangellaceae</taxon>
        <taxon>Elongatibacter</taxon>
    </lineage>
</organism>
<keyword evidence="5 11" id="KW-0812">Transmembrane</keyword>
<keyword evidence="13" id="KW-0732">Signal</keyword>
<feature type="chain" id="PRO_5043443575" evidence="13">
    <location>
        <begin position="22"/>
        <end position="747"/>
    </location>
</feature>
<dbReference type="PANTHER" id="PTHR32552:SF81">
    <property type="entry name" value="TONB-DEPENDENT OUTER MEMBRANE RECEPTOR"/>
    <property type="match status" value="1"/>
</dbReference>
<keyword evidence="4" id="KW-0410">Iron transport</keyword>
<dbReference type="Pfam" id="PF00593">
    <property type="entry name" value="TonB_dep_Rec_b-barrel"/>
    <property type="match status" value="1"/>
</dbReference>
<evidence type="ECO:0000256" key="1">
    <source>
        <dbReference type="ARBA" id="ARBA00004571"/>
    </source>
</evidence>
<evidence type="ECO:0000256" key="5">
    <source>
        <dbReference type="ARBA" id="ARBA00022692"/>
    </source>
</evidence>